<sequence length="106" mass="12394">MKETAIFHRVKTKKAGLYAASVEICDADGLLLFRYEEDFYRQPLRQVSKASIRYAWNYCDQYGLKVGWLESDAGIRTIPIRFRLDADGTEIEEDEQEELQFETGEF</sequence>
<dbReference type="EMBL" id="JAIWJX010000002">
    <property type="protein sequence ID" value="MCK6256810.1"/>
    <property type="molecule type" value="Genomic_DNA"/>
</dbReference>
<dbReference type="Proteomes" id="UP001139011">
    <property type="component" value="Unassembled WGS sequence"/>
</dbReference>
<dbReference type="AlphaFoldDB" id="A0A9X2BDL6"/>
<accession>A0A9X2BDL6</accession>
<evidence type="ECO:0000313" key="2">
    <source>
        <dbReference type="Proteomes" id="UP001139011"/>
    </source>
</evidence>
<organism evidence="1 2">
    <name type="scientific">Fictibacillus marinisediminis</name>
    <dbReference type="NCBI Taxonomy" id="2878389"/>
    <lineage>
        <taxon>Bacteria</taxon>
        <taxon>Bacillati</taxon>
        <taxon>Bacillota</taxon>
        <taxon>Bacilli</taxon>
        <taxon>Bacillales</taxon>
        <taxon>Fictibacillaceae</taxon>
        <taxon>Fictibacillus</taxon>
    </lineage>
</organism>
<reference evidence="1" key="1">
    <citation type="submission" date="2021-09" db="EMBL/GenBank/DDBJ databases">
        <title>Genome analysis of Fictibacillus sp. KIGAM418 isolated from marine sediment.</title>
        <authorList>
            <person name="Seo M.-J."/>
            <person name="Cho E.-S."/>
            <person name="Hwang C.Y."/>
        </authorList>
    </citation>
    <scope>NUCLEOTIDE SEQUENCE</scope>
    <source>
        <strain evidence="1">KIGAM418</strain>
    </source>
</reference>
<protein>
    <submittedName>
        <fullName evidence="1">Uncharacterized protein</fullName>
    </submittedName>
</protein>
<proteinExistence type="predicted"/>
<comment type="caution">
    <text evidence="1">The sequence shown here is derived from an EMBL/GenBank/DDBJ whole genome shotgun (WGS) entry which is preliminary data.</text>
</comment>
<keyword evidence="2" id="KW-1185">Reference proteome</keyword>
<gene>
    <name evidence="1" type="ORF">LCY76_09405</name>
</gene>
<name>A0A9X2BDL6_9BACL</name>
<evidence type="ECO:0000313" key="1">
    <source>
        <dbReference type="EMBL" id="MCK6256810.1"/>
    </source>
</evidence>
<dbReference type="RefSeq" id="WP_248252422.1">
    <property type="nucleotide sequence ID" value="NZ_JAIWJX010000002.1"/>
</dbReference>